<feature type="transmembrane region" description="Helical" evidence="6">
    <location>
        <begin position="160"/>
        <end position="178"/>
    </location>
</feature>
<evidence type="ECO:0000313" key="7">
    <source>
        <dbReference type="EMBL" id="HJH11226.1"/>
    </source>
</evidence>
<name>A0A921T5B0_9BACL</name>
<evidence type="ECO:0000256" key="4">
    <source>
        <dbReference type="ARBA" id="ARBA00022989"/>
    </source>
</evidence>
<proteinExistence type="predicted"/>
<dbReference type="EMBL" id="DYTV01000074">
    <property type="protein sequence ID" value="HJH11226.1"/>
    <property type="molecule type" value="Genomic_DNA"/>
</dbReference>
<dbReference type="Pfam" id="PF01098">
    <property type="entry name" value="FTSW_RODA_SPOVE"/>
    <property type="match status" value="1"/>
</dbReference>
<feature type="transmembrane region" description="Helical" evidence="6">
    <location>
        <begin position="119"/>
        <end position="140"/>
    </location>
</feature>
<dbReference type="GO" id="GO:0032153">
    <property type="term" value="C:cell division site"/>
    <property type="evidence" value="ECO:0007669"/>
    <property type="project" value="TreeGrafter"/>
</dbReference>
<organism evidence="7 8">
    <name type="scientific">Metalysinibacillus jejuensis</name>
    <dbReference type="NCBI Taxonomy" id="914327"/>
    <lineage>
        <taxon>Bacteria</taxon>
        <taxon>Bacillati</taxon>
        <taxon>Bacillota</taxon>
        <taxon>Bacilli</taxon>
        <taxon>Bacillales</taxon>
        <taxon>Caryophanaceae</taxon>
        <taxon>Metalysinibacillus</taxon>
    </lineage>
</organism>
<dbReference type="GO" id="GO:0051301">
    <property type="term" value="P:cell division"/>
    <property type="evidence" value="ECO:0007669"/>
    <property type="project" value="InterPro"/>
</dbReference>
<sequence length="406" mass="45897">MYIGIVNKLLEMLRKLDKYLVINIALLGIVSSVFIHSTVTVFPQYGVSNHGMKQAIFYVISFMVLLIMTNVDFSIWMKFRWYIYTLFLVLLLILFLAPASMTSNPNGIIREVNAAVSWFFLPGFALQPSEFMKFALILVFAAEIEKHNKKYSMQDMKTDVWLLIKLFIILAPVAFLVYKQPDTGMVVLYLAILAPMIYLSGIQRKILIFFAAIPTAIIGFVVTCYFFFHDFYQEKLLGSLSGHQISRINGWLHPFEFLDSSYQTRLGIMAIGTGQFEGKGYLGNTVYTPEKHTDFIFTTIAEEMGFLGGAFVLVLMFSLVYRIILITMQAETRMSAMIGASIATLFAFQIFQNIGMTMGLLPVTGITLPFISYGGSSLISNIMLISLVCLIKQSYDGLFFKSDTKE</sequence>
<dbReference type="PANTHER" id="PTHR30474">
    <property type="entry name" value="CELL CYCLE PROTEIN"/>
    <property type="match status" value="1"/>
</dbReference>
<dbReference type="InterPro" id="IPR001182">
    <property type="entry name" value="FtsW/RodA"/>
</dbReference>
<feature type="transmembrane region" description="Helical" evidence="6">
    <location>
        <begin position="336"/>
        <end position="358"/>
    </location>
</feature>
<evidence type="ECO:0000256" key="6">
    <source>
        <dbReference type="SAM" id="Phobius"/>
    </source>
</evidence>
<evidence type="ECO:0000256" key="5">
    <source>
        <dbReference type="ARBA" id="ARBA00023136"/>
    </source>
</evidence>
<keyword evidence="3" id="KW-0133">Cell shape</keyword>
<keyword evidence="4 6" id="KW-1133">Transmembrane helix</keyword>
<evidence type="ECO:0000313" key="8">
    <source>
        <dbReference type="Proteomes" id="UP000700212"/>
    </source>
</evidence>
<feature type="transmembrane region" description="Helical" evidence="6">
    <location>
        <begin position="304"/>
        <end position="324"/>
    </location>
</feature>
<feature type="transmembrane region" description="Helical" evidence="6">
    <location>
        <begin position="207"/>
        <end position="228"/>
    </location>
</feature>
<evidence type="ECO:0000256" key="2">
    <source>
        <dbReference type="ARBA" id="ARBA00022692"/>
    </source>
</evidence>
<keyword evidence="5 6" id="KW-0472">Membrane</keyword>
<dbReference type="Proteomes" id="UP000700212">
    <property type="component" value="Unassembled WGS sequence"/>
</dbReference>
<evidence type="ECO:0000256" key="1">
    <source>
        <dbReference type="ARBA" id="ARBA00004141"/>
    </source>
</evidence>
<evidence type="ECO:0000256" key="3">
    <source>
        <dbReference type="ARBA" id="ARBA00022960"/>
    </source>
</evidence>
<accession>A0A921T5B0</accession>
<dbReference type="PROSITE" id="PS00428">
    <property type="entry name" value="FTSW_RODA_SPOVE"/>
    <property type="match status" value="1"/>
</dbReference>
<comment type="subcellular location">
    <subcellularLocation>
        <location evidence="1">Membrane</location>
        <topology evidence="1">Multi-pass membrane protein</topology>
    </subcellularLocation>
</comment>
<dbReference type="GO" id="GO:0015648">
    <property type="term" value="F:lipid-linked peptidoglycan transporter activity"/>
    <property type="evidence" value="ECO:0007669"/>
    <property type="project" value="TreeGrafter"/>
</dbReference>
<gene>
    <name evidence="7" type="ORF">K8V30_05945</name>
</gene>
<keyword evidence="2 6" id="KW-0812">Transmembrane</keyword>
<reference evidence="7" key="1">
    <citation type="journal article" date="2021" name="PeerJ">
        <title>Extensive microbial diversity within the chicken gut microbiome revealed by metagenomics and culture.</title>
        <authorList>
            <person name="Gilroy R."/>
            <person name="Ravi A."/>
            <person name="Getino M."/>
            <person name="Pursley I."/>
            <person name="Horton D.L."/>
            <person name="Alikhan N.F."/>
            <person name="Baker D."/>
            <person name="Gharbi K."/>
            <person name="Hall N."/>
            <person name="Watson M."/>
            <person name="Adriaenssens E.M."/>
            <person name="Foster-Nyarko E."/>
            <person name="Jarju S."/>
            <person name="Secka A."/>
            <person name="Antonio M."/>
            <person name="Oren A."/>
            <person name="Chaudhuri R.R."/>
            <person name="La Ragione R."/>
            <person name="Hildebrand F."/>
            <person name="Pallen M.J."/>
        </authorList>
    </citation>
    <scope>NUCLEOTIDE SEQUENCE</scope>
    <source>
        <strain evidence="7">CHK160-4876</strain>
    </source>
</reference>
<comment type="caution">
    <text evidence="7">The sequence shown here is derived from an EMBL/GenBank/DDBJ whole genome shotgun (WGS) entry which is preliminary data.</text>
</comment>
<feature type="transmembrane region" description="Helical" evidence="6">
    <location>
        <begin position="55"/>
        <end position="74"/>
    </location>
</feature>
<protein>
    <submittedName>
        <fullName evidence="7">FtsW/RodA/SpoVE family cell cycle protein</fullName>
    </submittedName>
</protein>
<reference evidence="7" key="2">
    <citation type="submission" date="2021-09" db="EMBL/GenBank/DDBJ databases">
        <authorList>
            <person name="Gilroy R."/>
        </authorList>
    </citation>
    <scope>NUCLEOTIDE SEQUENCE</scope>
    <source>
        <strain evidence="7">CHK160-4876</strain>
    </source>
</reference>
<dbReference type="InterPro" id="IPR018365">
    <property type="entry name" value="Cell_cycle_FtsW-rel_CS"/>
</dbReference>
<feature type="transmembrane region" description="Helical" evidence="6">
    <location>
        <begin position="20"/>
        <end position="43"/>
    </location>
</feature>
<dbReference type="GO" id="GO:0005886">
    <property type="term" value="C:plasma membrane"/>
    <property type="evidence" value="ECO:0007669"/>
    <property type="project" value="TreeGrafter"/>
</dbReference>
<dbReference type="PANTHER" id="PTHR30474:SF1">
    <property type="entry name" value="PEPTIDOGLYCAN GLYCOSYLTRANSFERASE MRDB"/>
    <property type="match status" value="1"/>
</dbReference>
<dbReference type="GO" id="GO:0008360">
    <property type="term" value="P:regulation of cell shape"/>
    <property type="evidence" value="ECO:0007669"/>
    <property type="project" value="UniProtKB-KW"/>
</dbReference>
<feature type="transmembrane region" description="Helical" evidence="6">
    <location>
        <begin position="81"/>
        <end position="99"/>
    </location>
</feature>
<feature type="transmembrane region" description="Helical" evidence="6">
    <location>
        <begin position="370"/>
        <end position="391"/>
    </location>
</feature>
<dbReference type="AlphaFoldDB" id="A0A921T5B0"/>
<feature type="transmembrane region" description="Helical" evidence="6">
    <location>
        <begin position="184"/>
        <end position="200"/>
    </location>
</feature>